<feature type="transmembrane region" description="Helical" evidence="1">
    <location>
        <begin position="6"/>
        <end position="23"/>
    </location>
</feature>
<keyword evidence="1" id="KW-0472">Membrane</keyword>
<keyword evidence="1" id="KW-0812">Transmembrane</keyword>
<dbReference type="EMBL" id="KI964618">
    <property type="protein sequence ID" value="EUC33060.1"/>
    <property type="molecule type" value="Genomic_DNA"/>
</dbReference>
<evidence type="ECO:0000313" key="3">
    <source>
        <dbReference type="Proteomes" id="UP000053841"/>
    </source>
</evidence>
<dbReference type="GeneID" id="19154306"/>
<proteinExistence type="predicted"/>
<evidence type="ECO:0000313" key="2">
    <source>
        <dbReference type="EMBL" id="EUC33060.1"/>
    </source>
</evidence>
<feature type="non-terminal residue" evidence="2">
    <location>
        <position position="1"/>
    </location>
</feature>
<evidence type="ECO:0000256" key="1">
    <source>
        <dbReference type="SAM" id="Phobius"/>
    </source>
</evidence>
<protein>
    <submittedName>
        <fullName evidence="2">Uncharacterized protein</fullName>
    </submittedName>
</protein>
<accession>W6Y5U7</accession>
<organism evidence="2 3">
    <name type="scientific">Cochliobolus carbonum (strain 26-R-13)</name>
    <name type="common">Maize leaf spot fungus</name>
    <name type="synonym">Bipolaris zeicola</name>
    <dbReference type="NCBI Taxonomy" id="930089"/>
    <lineage>
        <taxon>Eukaryota</taxon>
        <taxon>Fungi</taxon>
        <taxon>Dikarya</taxon>
        <taxon>Ascomycota</taxon>
        <taxon>Pezizomycotina</taxon>
        <taxon>Dothideomycetes</taxon>
        <taxon>Pleosporomycetidae</taxon>
        <taxon>Pleosporales</taxon>
        <taxon>Pleosporineae</taxon>
        <taxon>Pleosporaceae</taxon>
        <taxon>Bipolaris</taxon>
    </lineage>
</organism>
<gene>
    <name evidence="2" type="ORF">COCCADRAFT_97104</name>
</gene>
<keyword evidence="3" id="KW-1185">Reference proteome</keyword>
<dbReference type="KEGG" id="bze:COCCADRAFT_97104"/>
<dbReference type="Proteomes" id="UP000053841">
    <property type="component" value="Unassembled WGS sequence"/>
</dbReference>
<dbReference type="RefSeq" id="XP_007712643.1">
    <property type="nucleotide sequence ID" value="XM_007714453.1"/>
</dbReference>
<keyword evidence="1" id="KW-1133">Transmembrane helix</keyword>
<dbReference type="AlphaFoldDB" id="W6Y5U7"/>
<name>W6Y5U7_COCC2</name>
<sequence>KLLSQLLVVLSVSISIGLTLIVLNTSPCQEKSHNILRHAAGLDMVMEVQRL</sequence>
<reference evidence="2 3" key="1">
    <citation type="journal article" date="2013" name="PLoS Genet.">
        <title>Comparative genome structure, secondary metabolite, and effector coding capacity across Cochliobolus pathogens.</title>
        <authorList>
            <person name="Condon B.J."/>
            <person name="Leng Y."/>
            <person name="Wu D."/>
            <person name="Bushley K.E."/>
            <person name="Ohm R.A."/>
            <person name="Otillar R."/>
            <person name="Martin J."/>
            <person name="Schackwitz W."/>
            <person name="Grimwood J."/>
            <person name="MohdZainudin N."/>
            <person name="Xue C."/>
            <person name="Wang R."/>
            <person name="Manning V.A."/>
            <person name="Dhillon B."/>
            <person name="Tu Z.J."/>
            <person name="Steffenson B.J."/>
            <person name="Salamov A."/>
            <person name="Sun H."/>
            <person name="Lowry S."/>
            <person name="LaButti K."/>
            <person name="Han J."/>
            <person name="Copeland A."/>
            <person name="Lindquist E."/>
            <person name="Barry K."/>
            <person name="Schmutz J."/>
            <person name="Baker S.E."/>
            <person name="Ciuffetti L.M."/>
            <person name="Grigoriev I.V."/>
            <person name="Zhong S."/>
            <person name="Turgeon B.G."/>
        </authorList>
    </citation>
    <scope>NUCLEOTIDE SEQUENCE [LARGE SCALE GENOMIC DNA]</scope>
    <source>
        <strain evidence="2 3">26-R-13</strain>
    </source>
</reference>
<dbReference type="HOGENOM" id="CLU_3111854_0_0_1"/>